<name>A0A5B0N5F2_PUCGR</name>
<dbReference type="AlphaFoldDB" id="A0A5B0N5F2"/>
<evidence type="ECO:0000313" key="1">
    <source>
        <dbReference type="EMBL" id="KAA1083360.1"/>
    </source>
</evidence>
<protein>
    <recommendedName>
        <fullName evidence="3">F-box domain-containing protein</fullName>
    </recommendedName>
</protein>
<evidence type="ECO:0000313" key="2">
    <source>
        <dbReference type="Proteomes" id="UP000325313"/>
    </source>
</evidence>
<dbReference type="EMBL" id="VDEP01000438">
    <property type="protein sequence ID" value="KAA1083360.1"/>
    <property type="molecule type" value="Genomic_DNA"/>
</dbReference>
<dbReference type="Proteomes" id="UP000325313">
    <property type="component" value="Unassembled WGS sequence"/>
</dbReference>
<accession>A0A5B0N5F2</accession>
<comment type="caution">
    <text evidence="1">The sequence shown here is derived from an EMBL/GenBank/DDBJ whole genome shotgun (WGS) entry which is preliminary data.</text>
</comment>
<organism evidence="1 2">
    <name type="scientific">Puccinia graminis f. sp. tritici</name>
    <dbReference type="NCBI Taxonomy" id="56615"/>
    <lineage>
        <taxon>Eukaryota</taxon>
        <taxon>Fungi</taxon>
        <taxon>Dikarya</taxon>
        <taxon>Basidiomycota</taxon>
        <taxon>Pucciniomycotina</taxon>
        <taxon>Pucciniomycetes</taxon>
        <taxon>Pucciniales</taxon>
        <taxon>Pucciniaceae</taxon>
        <taxon>Puccinia</taxon>
    </lineage>
</organism>
<proteinExistence type="predicted"/>
<sequence length="172" mass="19566">MEPLQAPRKITLNDLPTEIKLLIIKYLALQSEQNWCHTVDEIATPSLDLAFVNRSFYELCSATNWKVICVRSASRARVQKLIDEILPRQAKHTRSLILELMTGVLELSRSKTAEPIIDIITDRLGRGQLIDILHHCNNLTGHHIQLEPYYDEFGNISNELTNPIPTSVSLLL</sequence>
<gene>
    <name evidence="1" type="ORF">PGTUg99_030225</name>
</gene>
<evidence type="ECO:0008006" key="3">
    <source>
        <dbReference type="Google" id="ProtNLM"/>
    </source>
</evidence>
<reference evidence="1 2" key="1">
    <citation type="submission" date="2019-05" db="EMBL/GenBank/DDBJ databases">
        <title>Emergence of the Ug99 lineage of the wheat stem rust pathogen through somatic hybridization.</title>
        <authorList>
            <person name="Li F."/>
            <person name="Upadhyaya N.M."/>
            <person name="Sperschneider J."/>
            <person name="Matny O."/>
            <person name="Nguyen-Phuc H."/>
            <person name="Mago R."/>
            <person name="Raley C."/>
            <person name="Miller M.E."/>
            <person name="Silverstein K.A.T."/>
            <person name="Henningsen E."/>
            <person name="Hirsch C.D."/>
            <person name="Visser B."/>
            <person name="Pretorius Z.A."/>
            <person name="Steffenson B.J."/>
            <person name="Schwessinger B."/>
            <person name="Dodds P.N."/>
            <person name="Figueroa M."/>
        </authorList>
    </citation>
    <scope>NUCLEOTIDE SEQUENCE [LARGE SCALE GENOMIC DNA]</scope>
    <source>
        <strain evidence="1 2">Ug99</strain>
    </source>
</reference>